<sequence length="105" mass="11391">MGVDVVDFVDVPDDPDLWFVIEEAVDEPLQIGISEIVVEHPNGKAEVLILRLLVPTILAKPGKEAEFDSVDDKRRSMQKRHIVCLSGGGDFTGGAGAGAQLERHD</sequence>
<gene>
    <name evidence="1" type="ORF">GCM10009066_16810</name>
</gene>
<evidence type="ECO:0000313" key="1">
    <source>
        <dbReference type="EMBL" id="GAA0303398.1"/>
    </source>
</evidence>
<dbReference type="Proteomes" id="UP001500837">
    <property type="component" value="Unassembled WGS sequence"/>
</dbReference>
<dbReference type="EMBL" id="BAAABL010000046">
    <property type="protein sequence ID" value="GAA0303398.1"/>
    <property type="molecule type" value="Genomic_DNA"/>
</dbReference>
<dbReference type="AlphaFoldDB" id="A0AAV3S967"/>
<keyword evidence="2" id="KW-1185">Reference proteome</keyword>
<proteinExistence type="predicted"/>
<evidence type="ECO:0000313" key="2">
    <source>
        <dbReference type="Proteomes" id="UP001500837"/>
    </source>
</evidence>
<name>A0AAV3S967_9EURY</name>
<reference evidence="1 2" key="1">
    <citation type="journal article" date="2019" name="Int. J. Syst. Evol. Microbiol.">
        <title>The Global Catalogue of Microorganisms (GCM) 10K type strain sequencing project: providing services to taxonomists for standard genome sequencing and annotation.</title>
        <authorList>
            <consortium name="The Broad Institute Genomics Platform"/>
            <consortium name="The Broad Institute Genome Sequencing Center for Infectious Disease"/>
            <person name="Wu L."/>
            <person name="Ma J."/>
        </authorList>
    </citation>
    <scope>NUCLEOTIDE SEQUENCE [LARGE SCALE GENOMIC DNA]</scope>
    <source>
        <strain evidence="1 2">JCM 16330</strain>
    </source>
</reference>
<comment type="caution">
    <text evidence="1">The sequence shown here is derived from an EMBL/GenBank/DDBJ whole genome shotgun (WGS) entry which is preliminary data.</text>
</comment>
<organism evidence="1 2">
    <name type="scientific">Halarchaeum salinum</name>
    <dbReference type="NCBI Taxonomy" id="489912"/>
    <lineage>
        <taxon>Archaea</taxon>
        <taxon>Methanobacteriati</taxon>
        <taxon>Methanobacteriota</taxon>
        <taxon>Stenosarchaea group</taxon>
        <taxon>Halobacteria</taxon>
        <taxon>Halobacteriales</taxon>
        <taxon>Halobacteriaceae</taxon>
    </lineage>
</organism>
<accession>A0AAV3S967</accession>
<protein>
    <submittedName>
        <fullName evidence="1">Uncharacterized protein</fullName>
    </submittedName>
</protein>